<comment type="caution">
    <text evidence="1">The sequence shown here is derived from an EMBL/GenBank/DDBJ whole genome shotgun (WGS) entry which is preliminary data.</text>
</comment>
<gene>
    <name evidence="1" type="ORF">POTOM_039531</name>
</gene>
<dbReference type="GO" id="GO:0061908">
    <property type="term" value="C:phagophore"/>
    <property type="evidence" value="ECO:0007669"/>
    <property type="project" value="TreeGrafter"/>
</dbReference>
<dbReference type="Proteomes" id="UP000886885">
    <property type="component" value="Chromosome 11A"/>
</dbReference>
<dbReference type="PANTHER" id="PTHR34659:SF4">
    <property type="match status" value="1"/>
</dbReference>
<protein>
    <submittedName>
        <fullName evidence="1">Uncharacterized protein</fullName>
    </submittedName>
</protein>
<evidence type="ECO:0000313" key="1">
    <source>
        <dbReference type="EMBL" id="KAG6756110.1"/>
    </source>
</evidence>
<dbReference type="GO" id="GO:0005776">
    <property type="term" value="C:autophagosome"/>
    <property type="evidence" value="ECO:0007669"/>
    <property type="project" value="TreeGrafter"/>
</dbReference>
<dbReference type="PANTHER" id="PTHR34659">
    <property type="entry name" value="BNAA05G11610D PROTEIN"/>
    <property type="match status" value="1"/>
</dbReference>
<dbReference type="EMBL" id="JAAWWB010000021">
    <property type="protein sequence ID" value="KAG6756110.1"/>
    <property type="molecule type" value="Genomic_DNA"/>
</dbReference>
<name>A0A8X8CJ55_POPTO</name>
<dbReference type="AlphaFoldDB" id="A0A8X8CJ55"/>
<sequence>MAWMQNMYRRFEAMCLELDYILEQEGLEYVNQLQTTGANVKQFCSEIMREVLSKPAEETMDGVASDSCQVKNTAVDKMSKEGIVQDHFDMEPCNLRQPLYSFSVEPIKVTKDDLSLEEMVVAEIHEKSMSSFKEIHSEEKQVQLEKLDTPEEKDLSISVLSSTSYDLLESNSLTEVIPIDKASSKSVNLVYSNESKVPELGFTSSETSAESISKYFLLQLLSYSFTFAFPPLISSNQITLSALENWYPNVSSIMMNADPFLQSDIVIKERSNYDKIYFLYLLTGQLDNSTEDAANLGLSCTVKLDGSCFVIDCNELSSVSSEAGQLWSSKERTANQVFDQEPARYRNLGPESSHRREGFASSVITTPDDSLSDSEWVIV</sequence>
<accession>A0A8X8CJ55</accession>
<keyword evidence="2" id="KW-1185">Reference proteome</keyword>
<dbReference type="OrthoDB" id="825255at2759"/>
<reference evidence="1" key="1">
    <citation type="journal article" date="2020" name="bioRxiv">
        <title>Hybrid origin of Populus tomentosa Carr. identified through genome sequencing and phylogenomic analysis.</title>
        <authorList>
            <person name="An X."/>
            <person name="Gao K."/>
            <person name="Chen Z."/>
            <person name="Li J."/>
            <person name="Yang X."/>
            <person name="Yang X."/>
            <person name="Zhou J."/>
            <person name="Guo T."/>
            <person name="Zhao T."/>
            <person name="Huang S."/>
            <person name="Miao D."/>
            <person name="Khan W.U."/>
            <person name="Rao P."/>
            <person name="Ye M."/>
            <person name="Lei B."/>
            <person name="Liao W."/>
            <person name="Wang J."/>
            <person name="Ji L."/>
            <person name="Li Y."/>
            <person name="Guo B."/>
            <person name="Mustafa N.S."/>
            <person name="Li S."/>
            <person name="Yun Q."/>
            <person name="Keller S.R."/>
            <person name="Mao J."/>
            <person name="Zhang R."/>
            <person name="Strauss S.H."/>
        </authorList>
    </citation>
    <scope>NUCLEOTIDE SEQUENCE</scope>
    <source>
        <strain evidence="1">GM15</strain>
        <tissue evidence="1">Leaf</tissue>
    </source>
</reference>
<organism evidence="1 2">
    <name type="scientific">Populus tomentosa</name>
    <name type="common">Chinese white poplar</name>
    <dbReference type="NCBI Taxonomy" id="118781"/>
    <lineage>
        <taxon>Eukaryota</taxon>
        <taxon>Viridiplantae</taxon>
        <taxon>Streptophyta</taxon>
        <taxon>Embryophyta</taxon>
        <taxon>Tracheophyta</taxon>
        <taxon>Spermatophyta</taxon>
        <taxon>Magnoliopsida</taxon>
        <taxon>eudicotyledons</taxon>
        <taxon>Gunneridae</taxon>
        <taxon>Pentapetalae</taxon>
        <taxon>rosids</taxon>
        <taxon>fabids</taxon>
        <taxon>Malpighiales</taxon>
        <taxon>Salicaceae</taxon>
        <taxon>Saliceae</taxon>
        <taxon>Populus</taxon>
    </lineage>
</organism>
<evidence type="ECO:0000313" key="2">
    <source>
        <dbReference type="Proteomes" id="UP000886885"/>
    </source>
</evidence>
<proteinExistence type="predicted"/>
<dbReference type="InterPro" id="IPR053273">
    <property type="entry name" value="CST_Regulator"/>
</dbReference>
<dbReference type="GO" id="GO:0006950">
    <property type="term" value="P:response to stress"/>
    <property type="evidence" value="ECO:0007669"/>
    <property type="project" value="TreeGrafter"/>
</dbReference>